<gene>
    <name evidence="1" type="ordered locus">OEOE_1825</name>
</gene>
<keyword evidence="2" id="KW-1185">Reference proteome</keyword>
<protein>
    <submittedName>
        <fullName evidence="1">Uncharacterized protein</fullName>
    </submittedName>
</protein>
<reference evidence="1 2" key="1">
    <citation type="journal article" date="2006" name="Proc. Natl. Acad. Sci. U.S.A.">
        <title>Comparative genomics of the lactic acid bacteria.</title>
        <authorList>
            <person name="Makarova K."/>
            <person name="Slesarev A."/>
            <person name="Wolf Y."/>
            <person name="Sorokin A."/>
            <person name="Mirkin B."/>
            <person name="Koonin E."/>
            <person name="Pavlov A."/>
            <person name="Pavlova N."/>
            <person name="Karamychev V."/>
            <person name="Polouchine N."/>
            <person name="Shakhova V."/>
            <person name="Grigoriev I."/>
            <person name="Lou Y."/>
            <person name="Rohksar D."/>
            <person name="Lucas S."/>
            <person name="Huang K."/>
            <person name="Goodstein D.M."/>
            <person name="Hawkins T."/>
            <person name="Plengvidhya V."/>
            <person name="Welker D."/>
            <person name="Hughes J."/>
            <person name="Goh Y."/>
            <person name="Benson A."/>
            <person name="Baldwin K."/>
            <person name="Lee J.H."/>
            <person name="Diaz-Muniz I."/>
            <person name="Dosti B."/>
            <person name="Smeianov V."/>
            <person name="Wechter W."/>
            <person name="Barabote R."/>
            <person name="Lorca G."/>
            <person name="Altermann E."/>
            <person name="Barrangou R."/>
            <person name="Ganesan B."/>
            <person name="Xie Y."/>
            <person name="Rawsthorne H."/>
            <person name="Tamir D."/>
            <person name="Parker C."/>
            <person name="Breidt F."/>
            <person name="Broadbent J."/>
            <person name="Hutkins R."/>
            <person name="O'Sullivan D."/>
            <person name="Steele J."/>
            <person name="Unlu G."/>
            <person name="Saier M."/>
            <person name="Klaenhammer T."/>
            <person name="Richardson P."/>
            <person name="Kozyavkin S."/>
            <person name="Weimer B."/>
            <person name="Mills D."/>
        </authorList>
    </citation>
    <scope>NUCLEOTIDE SEQUENCE [LARGE SCALE GENOMIC DNA]</scope>
    <source>
        <strain evidence="2">ATCC BAA-331 / PSU-1</strain>
    </source>
</reference>
<dbReference type="KEGG" id="ooe:OEOE_1825"/>
<dbReference type="AlphaFoldDB" id="Q04D12"/>
<evidence type="ECO:0000313" key="1">
    <source>
        <dbReference type="EMBL" id="ABJ57660.1"/>
    </source>
</evidence>
<dbReference type="Proteomes" id="UP000000774">
    <property type="component" value="Chromosome"/>
</dbReference>
<name>Q04D12_OENOB</name>
<accession>Q04D12</accession>
<dbReference type="HOGENOM" id="CLU_2863404_0_0_9"/>
<sequence length="64" mass="7485">MFLSHQLIHPTKFANKEFRKPAGTKKEIDCKNKPFSLVDIIVKKIKDKLIRIVTIDTEKSEINF</sequence>
<organism evidence="1 2">
    <name type="scientific">Oenococcus oeni (strain ATCC BAA-331 / PSU-1)</name>
    <dbReference type="NCBI Taxonomy" id="203123"/>
    <lineage>
        <taxon>Bacteria</taxon>
        <taxon>Bacillati</taxon>
        <taxon>Bacillota</taxon>
        <taxon>Bacilli</taxon>
        <taxon>Lactobacillales</taxon>
        <taxon>Lactobacillaceae</taxon>
        <taxon>Oenococcus</taxon>
    </lineage>
</organism>
<evidence type="ECO:0000313" key="2">
    <source>
        <dbReference type="Proteomes" id="UP000000774"/>
    </source>
</evidence>
<proteinExistence type="predicted"/>
<dbReference type="EMBL" id="CP000411">
    <property type="protein sequence ID" value="ABJ57660.1"/>
    <property type="molecule type" value="Genomic_DNA"/>
</dbReference>